<proteinExistence type="predicted"/>
<protein>
    <submittedName>
        <fullName evidence="2">Putative amidotransferase-domain-containing protein</fullName>
    </submittedName>
</protein>
<dbReference type="Pfam" id="PF01965">
    <property type="entry name" value="DJ-1_PfpI"/>
    <property type="match status" value="1"/>
</dbReference>
<dbReference type="PANTHER" id="PTHR43130:SF7">
    <property type="entry name" value="DJ-1_PFPI DOMAIN-CONTAINING PROTEIN"/>
    <property type="match status" value="1"/>
</dbReference>
<keyword evidence="2" id="KW-0808">Transferase</keyword>
<name>A0A6A5ZDN0_9PLEO</name>
<dbReference type="Proteomes" id="UP000799770">
    <property type="component" value="Unassembled WGS sequence"/>
</dbReference>
<dbReference type="GO" id="GO:0016740">
    <property type="term" value="F:transferase activity"/>
    <property type="evidence" value="ECO:0007669"/>
    <property type="project" value="UniProtKB-KW"/>
</dbReference>
<dbReference type="Gene3D" id="3.40.50.880">
    <property type="match status" value="1"/>
</dbReference>
<dbReference type="PANTHER" id="PTHR43130">
    <property type="entry name" value="ARAC-FAMILY TRANSCRIPTIONAL REGULATOR"/>
    <property type="match status" value="1"/>
</dbReference>
<evidence type="ECO:0000313" key="2">
    <source>
        <dbReference type="EMBL" id="KAF2117600.1"/>
    </source>
</evidence>
<dbReference type="InterPro" id="IPR029062">
    <property type="entry name" value="Class_I_gatase-like"/>
</dbReference>
<dbReference type="EMBL" id="ML977318">
    <property type="protein sequence ID" value="KAF2117600.1"/>
    <property type="molecule type" value="Genomic_DNA"/>
</dbReference>
<reference evidence="2" key="1">
    <citation type="journal article" date="2020" name="Stud. Mycol.">
        <title>101 Dothideomycetes genomes: a test case for predicting lifestyles and emergence of pathogens.</title>
        <authorList>
            <person name="Haridas S."/>
            <person name="Albert R."/>
            <person name="Binder M."/>
            <person name="Bloem J."/>
            <person name="Labutti K."/>
            <person name="Salamov A."/>
            <person name="Andreopoulos B."/>
            <person name="Baker S."/>
            <person name="Barry K."/>
            <person name="Bills G."/>
            <person name="Bluhm B."/>
            <person name="Cannon C."/>
            <person name="Castanera R."/>
            <person name="Culley D."/>
            <person name="Daum C."/>
            <person name="Ezra D."/>
            <person name="Gonzalez J."/>
            <person name="Henrissat B."/>
            <person name="Kuo A."/>
            <person name="Liang C."/>
            <person name="Lipzen A."/>
            <person name="Lutzoni F."/>
            <person name="Magnuson J."/>
            <person name="Mondo S."/>
            <person name="Nolan M."/>
            <person name="Ohm R."/>
            <person name="Pangilinan J."/>
            <person name="Park H.-J."/>
            <person name="Ramirez L."/>
            <person name="Alfaro M."/>
            <person name="Sun H."/>
            <person name="Tritt A."/>
            <person name="Yoshinaga Y."/>
            <person name="Zwiers L.-H."/>
            <person name="Turgeon B."/>
            <person name="Goodwin S."/>
            <person name="Spatafora J."/>
            <person name="Crous P."/>
            <person name="Grigoriev I."/>
        </authorList>
    </citation>
    <scope>NUCLEOTIDE SEQUENCE</scope>
    <source>
        <strain evidence="2">CBS 627.86</strain>
    </source>
</reference>
<gene>
    <name evidence="2" type="ORF">BDV96DRAFT_489102</name>
</gene>
<evidence type="ECO:0000313" key="3">
    <source>
        <dbReference type="Proteomes" id="UP000799770"/>
    </source>
</evidence>
<accession>A0A6A5ZDN0</accession>
<dbReference type="OrthoDB" id="543156at2759"/>
<keyword evidence="3" id="KW-1185">Reference proteome</keyword>
<organism evidence="2 3">
    <name type="scientific">Lophiotrema nucula</name>
    <dbReference type="NCBI Taxonomy" id="690887"/>
    <lineage>
        <taxon>Eukaryota</taxon>
        <taxon>Fungi</taxon>
        <taxon>Dikarya</taxon>
        <taxon>Ascomycota</taxon>
        <taxon>Pezizomycotina</taxon>
        <taxon>Dothideomycetes</taxon>
        <taxon>Pleosporomycetidae</taxon>
        <taxon>Pleosporales</taxon>
        <taxon>Lophiotremataceae</taxon>
        <taxon>Lophiotrema</taxon>
    </lineage>
</organism>
<evidence type="ECO:0000259" key="1">
    <source>
        <dbReference type="Pfam" id="PF01965"/>
    </source>
</evidence>
<feature type="domain" description="DJ-1/PfpI" evidence="1">
    <location>
        <begin position="89"/>
        <end position="226"/>
    </location>
</feature>
<dbReference type="InterPro" id="IPR052158">
    <property type="entry name" value="INH-QAR"/>
</dbReference>
<dbReference type="SUPFAM" id="SSF52317">
    <property type="entry name" value="Class I glutamine amidotransferase-like"/>
    <property type="match status" value="1"/>
</dbReference>
<dbReference type="InterPro" id="IPR002818">
    <property type="entry name" value="DJ-1/PfpI"/>
</dbReference>
<dbReference type="AlphaFoldDB" id="A0A6A5ZDN0"/>
<sequence length="254" mass="28019">MPSPPRSYTHLPSQADLFYFCTTLDTSEEDLNIRYSPPSKSSLRIGVLVLGQRPVQLLDLAAIDTIAMISRNRMSGMNGSEDALDEAVDEIDVRYVNENGEGSFPVTSGARIPVTNSFENAPQFDVLIIPGSFASDELPVAASTFLEAQTSDPELIAVMSIASGILSLAQTGLLHEKRATGPPSLLQSLRQRYPDTNWRDARWTRNDKIWSSSSALTAMDMVTSWMREYFWDRSEAVECALGTAGVARLDEDDY</sequence>